<reference evidence="1" key="2">
    <citation type="submission" date="2023-05" db="EMBL/GenBank/DDBJ databases">
        <authorList>
            <person name="Schelkunov M.I."/>
        </authorList>
    </citation>
    <scope>NUCLEOTIDE SEQUENCE</scope>
    <source>
        <strain evidence="1">Hsosn_3</strain>
        <tissue evidence="1">Leaf</tissue>
    </source>
</reference>
<gene>
    <name evidence="1" type="ORF">POM88_022732</name>
</gene>
<reference evidence="1" key="1">
    <citation type="submission" date="2023-02" db="EMBL/GenBank/DDBJ databases">
        <title>Genome of toxic invasive species Heracleum sosnowskyi carries increased number of genes despite the absence of recent whole-genome duplications.</title>
        <authorList>
            <person name="Schelkunov M."/>
            <person name="Shtratnikova V."/>
            <person name="Makarenko M."/>
            <person name="Klepikova A."/>
            <person name="Omelchenko D."/>
            <person name="Novikova G."/>
            <person name="Obukhova E."/>
            <person name="Bogdanov V."/>
            <person name="Penin A."/>
            <person name="Logacheva M."/>
        </authorList>
    </citation>
    <scope>NUCLEOTIDE SEQUENCE</scope>
    <source>
        <strain evidence="1">Hsosn_3</strain>
        <tissue evidence="1">Leaf</tissue>
    </source>
</reference>
<sequence>MEKTRQSQNLVSLLSRGGVFNTESTSFRSTLYNYTICIELVIRYFYVAAIHRAPIFIIFSVNCVLRLQDVLLEKPEPITESCIDPRWKCFQNCLGALDGTYIRVRVPPYEHALLLMAESLEMLLLEETGYEFLPDITIFVMRDIQMVTDSWPYIAPATSGIAWNDTQKMLTIEDEDMWKQICKRIFDKDRATGEHVEAVADILENLDKEQCETKFSCSTDNVQNFLKTTVEQFGVMTQRMGYEHDLAKNRREVYGIIKNIGSLTNRNKLVAASKIVEKPADVDLFLSLPEEMREEYVKMKLEEYSKKTTQKTAQKTTQNLGGHA</sequence>
<dbReference type="EMBL" id="JAUIZM010000005">
    <property type="protein sequence ID" value="KAK1384997.1"/>
    <property type="molecule type" value="Genomic_DNA"/>
</dbReference>
<dbReference type="Proteomes" id="UP001237642">
    <property type="component" value="Unassembled WGS sequence"/>
</dbReference>
<proteinExistence type="predicted"/>
<name>A0AAD8IFJ1_9APIA</name>
<organism evidence="1 2">
    <name type="scientific">Heracleum sosnowskyi</name>
    <dbReference type="NCBI Taxonomy" id="360622"/>
    <lineage>
        <taxon>Eukaryota</taxon>
        <taxon>Viridiplantae</taxon>
        <taxon>Streptophyta</taxon>
        <taxon>Embryophyta</taxon>
        <taxon>Tracheophyta</taxon>
        <taxon>Spermatophyta</taxon>
        <taxon>Magnoliopsida</taxon>
        <taxon>eudicotyledons</taxon>
        <taxon>Gunneridae</taxon>
        <taxon>Pentapetalae</taxon>
        <taxon>asterids</taxon>
        <taxon>campanulids</taxon>
        <taxon>Apiales</taxon>
        <taxon>Apiaceae</taxon>
        <taxon>Apioideae</taxon>
        <taxon>apioid superclade</taxon>
        <taxon>Tordylieae</taxon>
        <taxon>Tordyliinae</taxon>
        <taxon>Heracleum</taxon>
    </lineage>
</organism>
<evidence type="ECO:0000313" key="1">
    <source>
        <dbReference type="EMBL" id="KAK1384997.1"/>
    </source>
</evidence>
<accession>A0AAD8IFJ1</accession>
<protein>
    <submittedName>
        <fullName evidence="1">Uncharacterized protein</fullName>
    </submittedName>
</protein>
<comment type="caution">
    <text evidence="1">The sequence shown here is derived from an EMBL/GenBank/DDBJ whole genome shotgun (WGS) entry which is preliminary data.</text>
</comment>
<evidence type="ECO:0000313" key="2">
    <source>
        <dbReference type="Proteomes" id="UP001237642"/>
    </source>
</evidence>
<dbReference type="PANTHER" id="PTHR46250:SF15">
    <property type="entry name" value="OS01G0523800 PROTEIN"/>
    <property type="match status" value="1"/>
</dbReference>
<dbReference type="AlphaFoldDB" id="A0AAD8IFJ1"/>
<keyword evidence="2" id="KW-1185">Reference proteome</keyword>
<dbReference type="PANTHER" id="PTHR46250">
    <property type="entry name" value="MYB/SANT-LIKE DNA-BINDING DOMAIN PROTEIN-RELATED"/>
    <property type="match status" value="1"/>
</dbReference>